<comment type="caution">
    <text evidence="1">The sequence shown here is derived from an EMBL/GenBank/DDBJ whole genome shotgun (WGS) entry which is preliminary data.</text>
</comment>
<organism evidence="1 2">
    <name type="scientific">Halorubellus litoreus</name>
    <dbReference type="NCBI Taxonomy" id="755308"/>
    <lineage>
        <taxon>Archaea</taxon>
        <taxon>Methanobacteriati</taxon>
        <taxon>Methanobacteriota</taxon>
        <taxon>Stenosarchaea group</taxon>
        <taxon>Halobacteria</taxon>
        <taxon>Halobacteriales</taxon>
        <taxon>Halorubellaceae</taxon>
        <taxon>Halorubellus</taxon>
    </lineage>
</organism>
<dbReference type="AlphaFoldDB" id="A0ABD5VKM1"/>
<keyword evidence="2" id="KW-1185">Reference proteome</keyword>
<dbReference type="EMBL" id="JBHSXN010000002">
    <property type="protein sequence ID" value="MFC6953747.1"/>
    <property type="molecule type" value="Genomic_DNA"/>
</dbReference>
<gene>
    <name evidence="1" type="ORF">ACFQGB_12820</name>
</gene>
<evidence type="ECO:0000313" key="1">
    <source>
        <dbReference type="EMBL" id="MFC6953747.1"/>
    </source>
</evidence>
<evidence type="ECO:0000313" key="2">
    <source>
        <dbReference type="Proteomes" id="UP001596395"/>
    </source>
</evidence>
<accession>A0ABD5VKM1</accession>
<dbReference type="RefSeq" id="WP_336350700.1">
    <property type="nucleotide sequence ID" value="NZ_JAZAQL010000002.1"/>
</dbReference>
<dbReference type="Proteomes" id="UP001596395">
    <property type="component" value="Unassembled WGS sequence"/>
</dbReference>
<name>A0ABD5VKM1_9EURY</name>
<reference evidence="1 2" key="1">
    <citation type="journal article" date="2019" name="Int. J. Syst. Evol. Microbiol.">
        <title>The Global Catalogue of Microorganisms (GCM) 10K type strain sequencing project: providing services to taxonomists for standard genome sequencing and annotation.</title>
        <authorList>
            <consortium name="The Broad Institute Genomics Platform"/>
            <consortium name="The Broad Institute Genome Sequencing Center for Infectious Disease"/>
            <person name="Wu L."/>
            <person name="Ma J."/>
        </authorList>
    </citation>
    <scope>NUCLEOTIDE SEQUENCE [LARGE SCALE GENOMIC DNA]</scope>
    <source>
        <strain evidence="1 2">GX26</strain>
    </source>
</reference>
<proteinExistence type="predicted"/>
<protein>
    <submittedName>
        <fullName evidence="1">Uncharacterized protein</fullName>
    </submittedName>
</protein>
<sequence length="240" mass="27264">MSNATTSNFNSSYNFTTDFPGIGTVTADKLTLDHGIESGEDLARTYLTTDARRLYDDIQEQQRARFHYALLDSGLTDDDLGVDADGHGLEAMVFIRAFGLSRNFDDEATLSPRHKARIRPTEVDFSKGGLMCANNIVAYVWDTETFYEYADFKDWPAEITQPVQKFDTDYKTRIVVSAETETNSTFLTTNQLSVAEHLFGFDVFDEPSRMRTHPDEMYPVFIDNYAEDRLLIIAPRTEGK</sequence>